<evidence type="ECO:0000256" key="1">
    <source>
        <dbReference type="SAM" id="SignalP"/>
    </source>
</evidence>
<feature type="signal peptide" evidence="1">
    <location>
        <begin position="1"/>
        <end position="18"/>
    </location>
</feature>
<proteinExistence type="predicted"/>
<dbReference type="Proteomes" id="UP000014629">
    <property type="component" value="Unassembled WGS sequence"/>
</dbReference>
<feature type="chain" id="PRO_5004514443" description="Secreted protein" evidence="1">
    <location>
        <begin position="19"/>
        <end position="117"/>
    </location>
</feature>
<dbReference type="AlphaFoldDB" id="S3Z8K8"/>
<comment type="caution">
    <text evidence="2">The sequence shown here is derived from an EMBL/GenBank/DDBJ whole genome shotgun (WGS) entry which is preliminary data.</text>
</comment>
<protein>
    <recommendedName>
        <fullName evidence="4">Secreted protein</fullName>
    </recommendedName>
</protein>
<evidence type="ECO:0000313" key="3">
    <source>
        <dbReference type="Proteomes" id="UP000014629"/>
    </source>
</evidence>
<organism evidence="2 3">
    <name type="scientific">Streptomyces aurantiacus JA 4570</name>
    <dbReference type="NCBI Taxonomy" id="1286094"/>
    <lineage>
        <taxon>Bacteria</taxon>
        <taxon>Bacillati</taxon>
        <taxon>Actinomycetota</taxon>
        <taxon>Actinomycetes</taxon>
        <taxon>Kitasatosporales</taxon>
        <taxon>Streptomycetaceae</taxon>
        <taxon>Streptomyces</taxon>
        <taxon>Streptomyces aurantiacus group</taxon>
    </lineage>
</organism>
<evidence type="ECO:0008006" key="4">
    <source>
        <dbReference type="Google" id="ProtNLM"/>
    </source>
</evidence>
<sequence length="117" mass="12363">MVTAVLAGSLAAAPAAQASGSKGCAGGYAKYTSKGDFLYVKDRKADGRTVFVNLENAGGRPGFWDTFHVTRGAGKSFTWDLDLPERRKVKIIVSLVKGDPTSSHSKWSTCGTFTSAT</sequence>
<gene>
    <name evidence="2" type="ORF">STRAU_6920</name>
</gene>
<dbReference type="EMBL" id="AOPZ01000456">
    <property type="protein sequence ID" value="EPH40036.1"/>
    <property type="molecule type" value="Genomic_DNA"/>
</dbReference>
<keyword evidence="3" id="KW-1185">Reference proteome</keyword>
<keyword evidence="1" id="KW-0732">Signal</keyword>
<accession>S3Z8K8</accession>
<name>S3Z8K8_9ACTN</name>
<evidence type="ECO:0000313" key="2">
    <source>
        <dbReference type="EMBL" id="EPH40036.1"/>
    </source>
</evidence>
<dbReference type="PATRIC" id="fig|1286094.4.peg.6841"/>
<reference evidence="2 3" key="1">
    <citation type="submission" date="2013-02" db="EMBL/GenBank/DDBJ databases">
        <title>Draft Genome Sequence of Streptomyces aurantiacus, Which Produces Setomimycin.</title>
        <authorList>
            <person name="Gruening B.A."/>
            <person name="Praeg A."/>
            <person name="Erxleben A."/>
            <person name="Guenther S."/>
            <person name="Mueller M."/>
        </authorList>
    </citation>
    <scope>NUCLEOTIDE SEQUENCE [LARGE SCALE GENOMIC DNA]</scope>
    <source>
        <strain evidence="2 3">JA 4570</strain>
    </source>
</reference>